<dbReference type="GO" id="GO:0032259">
    <property type="term" value="P:methylation"/>
    <property type="evidence" value="ECO:0007669"/>
    <property type="project" value="UniProtKB-KW"/>
</dbReference>
<evidence type="ECO:0000313" key="6">
    <source>
        <dbReference type="Proteomes" id="UP000246702"/>
    </source>
</evidence>
<sequence>MTPVQILDGGLGTSLQDHYNVTFDSTSTPLWSSHLIISDPATLLSCQRDFTATSGVDVLLTATYQVSPEGFQRTKTPSHPNGIPRDAIAPYLRTALNVADQAVQANSSSSVALSLGPYGACMIPGQEYSGTYDAEHANEEALYKWHSDRLGLFNEATEGKLSTRVKYIAMETLPRLDEVRAVRRAMRESGSGIPFWIACVFPLEGRDTLPDGSAVEEVVEAALVPVEDGATPWGIGINCTKLHKLSGLVRKFGEVVEGLLEKGRIGERPALVLYPDGTQGEVYNTTTQMWEKVQDKSGGADTRPWEVQLADVVNDARKGGQFSSVLVGGCCKASFNDIKRLREQFQSE</sequence>
<accession>A0A317WWM8</accession>
<dbReference type="RefSeq" id="XP_025468679.1">
    <property type="nucleotide sequence ID" value="XM_025614466.1"/>
</dbReference>
<feature type="domain" description="Hcy-binding" evidence="4">
    <location>
        <begin position="1"/>
        <end position="345"/>
    </location>
</feature>
<keyword evidence="3" id="KW-0479">Metal-binding</keyword>
<keyword evidence="3" id="KW-0862">Zinc</keyword>
<feature type="binding site" evidence="3">
    <location>
        <position position="331"/>
    </location>
    <ligand>
        <name>Zn(2+)</name>
        <dbReference type="ChEBI" id="CHEBI:29105"/>
    </ligand>
</feature>
<feature type="binding site" evidence="3">
    <location>
        <position position="239"/>
    </location>
    <ligand>
        <name>Zn(2+)</name>
        <dbReference type="ChEBI" id="CHEBI:29105"/>
    </ligand>
</feature>
<comment type="cofactor">
    <cofactor evidence="3">
        <name>Zn(2+)</name>
        <dbReference type="ChEBI" id="CHEBI:29105"/>
    </cofactor>
</comment>
<dbReference type="GO" id="GO:0046872">
    <property type="term" value="F:metal ion binding"/>
    <property type="evidence" value="ECO:0007669"/>
    <property type="project" value="UniProtKB-KW"/>
</dbReference>
<evidence type="ECO:0000256" key="1">
    <source>
        <dbReference type="ARBA" id="ARBA00022603"/>
    </source>
</evidence>
<dbReference type="Pfam" id="PF02574">
    <property type="entry name" value="S-methyl_trans"/>
    <property type="match status" value="1"/>
</dbReference>
<dbReference type="SUPFAM" id="SSF82282">
    <property type="entry name" value="Homocysteine S-methyltransferase"/>
    <property type="match status" value="1"/>
</dbReference>
<protein>
    <submittedName>
        <fullName evidence="5">Homocysteine S-methyltransferase</fullName>
    </submittedName>
</protein>
<dbReference type="PANTHER" id="PTHR11103:SF10">
    <property type="entry name" value="HOMOCYSTEINE S-METHYLTRANSFERASE 1-RELATED"/>
    <property type="match status" value="1"/>
</dbReference>
<gene>
    <name evidence="5" type="ORF">BO94DRAFT_564983</name>
</gene>
<dbReference type="OrthoDB" id="261426at2759"/>
<dbReference type="FunFam" id="3.20.20.330:FF:000007">
    <property type="entry name" value="Homocysteine S-methyltransferase (Eurofung)"/>
    <property type="match status" value="1"/>
</dbReference>
<dbReference type="PROSITE" id="PS50970">
    <property type="entry name" value="HCY"/>
    <property type="match status" value="1"/>
</dbReference>
<dbReference type="GeneID" id="37116609"/>
<keyword evidence="6" id="KW-1185">Reference proteome</keyword>
<proteinExistence type="predicted"/>
<evidence type="ECO:0000259" key="4">
    <source>
        <dbReference type="PROSITE" id="PS50970"/>
    </source>
</evidence>
<organism evidence="5 6">
    <name type="scientific">Aspergillus sclerotioniger CBS 115572</name>
    <dbReference type="NCBI Taxonomy" id="1450535"/>
    <lineage>
        <taxon>Eukaryota</taxon>
        <taxon>Fungi</taxon>
        <taxon>Dikarya</taxon>
        <taxon>Ascomycota</taxon>
        <taxon>Pezizomycotina</taxon>
        <taxon>Eurotiomycetes</taxon>
        <taxon>Eurotiomycetidae</taxon>
        <taxon>Eurotiales</taxon>
        <taxon>Aspergillaceae</taxon>
        <taxon>Aspergillus</taxon>
        <taxon>Aspergillus subgen. Circumdati</taxon>
    </lineage>
</organism>
<keyword evidence="2 3" id="KW-0808">Transferase</keyword>
<dbReference type="GO" id="GO:0008168">
    <property type="term" value="F:methyltransferase activity"/>
    <property type="evidence" value="ECO:0007669"/>
    <property type="project" value="UniProtKB-UniRule"/>
</dbReference>
<reference evidence="5 6" key="1">
    <citation type="submission" date="2016-12" db="EMBL/GenBank/DDBJ databases">
        <title>The genomes of Aspergillus section Nigri reveals drivers in fungal speciation.</title>
        <authorList>
            <consortium name="DOE Joint Genome Institute"/>
            <person name="Vesth T.C."/>
            <person name="Nybo J."/>
            <person name="Theobald S."/>
            <person name="Brandl J."/>
            <person name="Frisvad J.C."/>
            <person name="Nielsen K.F."/>
            <person name="Lyhne E.K."/>
            <person name="Kogle M.E."/>
            <person name="Kuo A."/>
            <person name="Riley R."/>
            <person name="Clum A."/>
            <person name="Nolan M."/>
            <person name="Lipzen A."/>
            <person name="Salamov A."/>
            <person name="Henrissat B."/>
            <person name="Wiebenga A."/>
            <person name="De Vries R.P."/>
            <person name="Grigoriev I.V."/>
            <person name="Mortensen U.H."/>
            <person name="Andersen M.R."/>
            <person name="Baker S.E."/>
        </authorList>
    </citation>
    <scope>NUCLEOTIDE SEQUENCE [LARGE SCALE GENOMIC DNA]</scope>
    <source>
        <strain evidence="5 6">CBS 115572</strain>
    </source>
</reference>
<evidence type="ECO:0000256" key="2">
    <source>
        <dbReference type="ARBA" id="ARBA00022679"/>
    </source>
</evidence>
<dbReference type="STRING" id="1450535.A0A317WWM8"/>
<evidence type="ECO:0000256" key="3">
    <source>
        <dbReference type="PROSITE-ProRule" id="PRU00333"/>
    </source>
</evidence>
<dbReference type="EMBL" id="MSFK01000010">
    <property type="protein sequence ID" value="PWY90301.1"/>
    <property type="molecule type" value="Genomic_DNA"/>
</dbReference>
<dbReference type="AlphaFoldDB" id="A0A317WWM8"/>
<name>A0A317WWM8_9EURO</name>
<dbReference type="InterPro" id="IPR003726">
    <property type="entry name" value="HCY_dom"/>
</dbReference>
<dbReference type="Proteomes" id="UP000246702">
    <property type="component" value="Unassembled WGS sequence"/>
</dbReference>
<evidence type="ECO:0000313" key="5">
    <source>
        <dbReference type="EMBL" id="PWY90301.1"/>
    </source>
</evidence>
<dbReference type="InterPro" id="IPR036589">
    <property type="entry name" value="HCY_dom_sf"/>
</dbReference>
<dbReference type="Gene3D" id="3.20.20.330">
    <property type="entry name" value="Homocysteine-binding-like domain"/>
    <property type="match status" value="1"/>
</dbReference>
<dbReference type="PANTHER" id="PTHR11103">
    <property type="entry name" value="SLR1189 PROTEIN"/>
    <property type="match status" value="1"/>
</dbReference>
<keyword evidence="1 3" id="KW-0489">Methyltransferase</keyword>
<comment type="caution">
    <text evidence="5">The sequence shown here is derived from an EMBL/GenBank/DDBJ whole genome shotgun (WGS) entry which is preliminary data.</text>
</comment>
<feature type="binding site" evidence="3">
    <location>
        <position position="330"/>
    </location>
    <ligand>
        <name>Zn(2+)</name>
        <dbReference type="ChEBI" id="CHEBI:29105"/>
    </ligand>
</feature>